<dbReference type="Proteomes" id="UP000001949">
    <property type="component" value="Unassembled WGS sequence"/>
</dbReference>
<accession>Q4N724</accession>
<sequence length="61" mass="6572">MDQAAVSAVTQSVHVEAKTETVGGNPEDIQPEDKEAKQDEYVPVVVRKEPGGGSNCKLKNY</sequence>
<name>Q4N724_THEPA</name>
<proteinExistence type="predicted"/>
<dbReference type="InParanoid" id="Q4N724"/>
<dbReference type="AlphaFoldDB" id="Q4N724"/>
<dbReference type="EMBL" id="AAGK01000001">
    <property type="protein sequence ID" value="EAN34234.1"/>
    <property type="molecule type" value="Genomic_DNA"/>
</dbReference>
<evidence type="ECO:0000313" key="3">
    <source>
        <dbReference type="Proteomes" id="UP000001949"/>
    </source>
</evidence>
<feature type="compositionally biased region" description="Basic and acidic residues" evidence="1">
    <location>
        <begin position="31"/>
        <end position="40"/>
    </location>
</feature>
<feature type="region of interest" description="Disordered" evidence="1">
    <location>
        <begin position="1"/>
        <end position="40"/>
    </location>
</feature>
<gene>
    <name evidence="2" type="ordered locus">TP01_0996</name>
</gene>
<reference evidence="2 3" key="1">
    <citation type="journal article" date="2005" name="Science">
        <title>Genome sequence of Theileria parva, a bovine pathogen that transforms lymphocytes.</title>
        <authorList>
            <person name="Gardner M.J."/>
            <person name="Bishop R."/>
            <person name="Shah T."/>
            <person name="de Villiers E.P."/>
            <person name="Carlton J.M."/>
            <person name="Hall N."/>
            <person name="Ren Q."/>
            <person name="Paulsen I.T."/>
            <person name="Pain A."/>
            <person name="Berriman M."/>
            <person name="Wilson R.J.M."/>
            <person name="Sato S."/>
            <person name="Ralph S.A."/>
            <person name="Mann D.J."/>
            <person name="Xiong Z."/>
            <person name="Shallom S.J."/>
            <person name="Weidman J."/>
            <person name="Jiang L."/>
            <person name="Lynn J."/>
            <person name="Weaver B."/>
            <person name="Shoaibi A."/>
            <person name="Domingo A.R."/>
            <person name="Wasawo D."/>
            <person name="Crabtree J."/>
            <person name="Wortman J.R."/>
            <person name="Haas B."/>
            <person name="Angiuoli S.V."/>
            <person name="Creasy T.H."/>
            <person name="Lu C."/>
            <person name="Suh B."/>
            <person name="Silva J.C."/>
            <person name="Utterback T.R."/>
            <person name="Feldblyum T.V."/>
            <person name="Pertea M."/>
            <person name="Allen J."/>
            <person name="Nierman W.C."/>
            <person name="Taracha E.L.N."/>
            <person name="Salzberg S.L."/>
            <person name="White O.R."/>
            <person name="Fitzhugh H.A."/>
            <person name="Morzaria S."/>
            <person name="Venter J.C."/>
            <person name="Fraser C.M."/>
            <person name="Nene V."/>
        </authorList>
    </citation>
    <scope>NUCLEOTIDE SEQUENCE [LARGE SCALE GENOMIC DNA]</scope>
    <source>
        <strain evidence="2 3">Muguga</strain>
    </source>
</reference>
<protein>
    <submittedName>
        <fullName evidence="2">Uncharacterized protein</fullName>
    </submittedName>
</protein>
<evidence type="ECO:0000256" key="1">
    <source>
        <dbReference type="SAM" id="MobiDB-lite"/>
    </source>
</evidence>
<keyword evidence="3" id="KW-1185">Reference proteome</keyword>
<organism evidence="2 3">
    <name type="scientific">Theileria parva</name>
    <name type="common">East coast fever infection agent</name>
    <dbReference type="NCBI Taxonomy" id="5875"/>
    <lineage>
        <taxon>Eukaryota</taxon>
        <taxon>Sar</taxon>
        <taxon>Alveolata</taxon>
        <taxon>Apicomplexa</taxon>
        <taxon>Aconoidasida</taxon>
        <taxon>Piroplasmida</taxon>
        <taxon>Theileriidae</taxon>
        <taxon>Theileria</taxon>
    </lineage>
</organism>
<dbReference type="KEGG" id="tpv:TP01_0996"/>
<dbReference type="VEuPathDB" id="PiroplasmaDB:TpMuguga_01g00996"/>
<comment type="caution">
    <text evidence="2">The sequence shown here is derived from an EMBL/GenBank/DDBJ whole genome shotgun (WGS) entry which is preliminary data.</text>
</comment>
<evidence type="ECO:0000313" key="2">
    <source>
        <dbReference type="EMBL" id="EAN34234.1"/>
    </source>
</evidence>